<reference evidence="4" key="1">
    <citation type="submission" date="2022-10" db="EMBL/GenBank/DDBJ databases">
        <authorList>
            <person name="Hyden B.L."/>
            <person name="Feng K."/>
            <person name="Yates T."/>
            <person name="Jawdy S."/>
            <person name="Smart L.B."/>
            <person name="Muchero W."/>
        </authorList>
    </citation>
    <scope>NUCLEOTIDE SEQUENCE</scope>
    <source>
        <tissue evidence="4">Shoot tip</tissue>
    </source>
</reference>
<comment type="subcellular location">
    <subcellularLocation>
        <location evidence="1">Membrane</location>
        <topology evidence="1">Single-pass membrane protein</topology>
    </subcellularLocation>
</comment>
<evidence type="ECO:0000259" key="3">
    <source>
        <dbReference type="Pfam" id="PF13947"/>
    </source>
</evidence>
<feature type="domain" description="Wall-associated receptor kinase galacturonan-binding" evidence="3">
    <location>
        <begin position="68"/>
        <end position="109"/>
    </location>
</feature>
<evidence type="ECO:0000256" key="2">
    <source>
        <dbReference type="ARBA" id="ARBA00022729"/>
    </source>
</evidence>
<protein>
    <recommendedName>
        <fullName evidence="3">Wall-associated receptor kinase galacturonan-binding domain-containing protein</fullName>
    </recommendedName>
</protein>
<dbReference type="Pfam" id="PF13947">
    <property type="entry name" value="GUB_WAK_bind"/>
    <property type="match status" value="1"/>
</dbReference>
<sequence length="141" mass="15638">MSETEVLVFALSCWTEVEESSLKNITGYVQATEIKTHSLIKKALILGSSYFHAPSSAFADDDVLYLSCMKSFDCGNIRGAGYPFSGSDWPDYCGYPGFELSCRNQDRLASYLASITSRGLTMFPEQITQNIYVLLSFPTPL</sequence>
<dbReference type="Proteomes" id="UP001141253">
    <property type="component" value="Chromosome 17"/>
</dbReference>
<reference evidence="4" key="2">
    <citation type="journal article" date="2023" name="Int. J. Mol. Sci.">
        <title>De Novo Assembly and Annotation of 11 Diverse Shrub Willow (Salix) Genomes Reveals Novel Gene Organization in Sex-Linked Regions.</title>
        <authorList>
            <person name="Hyden B."/>
            <person name="Feng K."/>
            <person name="Yates T.B."/>
            <person name="Jawdy S."/>
            <person name="Cereghino C."/>
            <person name="Smart L.B."/>
            <person name="Muchero W."/>
        </authorList>
    </citation>
    <scope>NUCLEOTIDE SEQUENCE</scope>
    <source>
        <tissue evidence="4">Shoot tip</tissue>
    </source>
</reference>
<evidence type="ECO:0000256" key="1">
    <source>
        <dbReference type="ARBA" id="ARBA00004167"/>
    </source>
</evidence>
<dbReference type="PANTHER" id="PTHR33138:SF72">
    <property type="entry name" value="WALL-ASSOCIATED RECEPTOR KINASE CARBOXY-TERMINAL PROTEIN"/>
    <property type="match status" value="1"/>
</dbReference>
<accession>A0ABQ9B3U5</accession>
<evidence type="ECO:0000313" key="5">
    <source>
        <dbReference type="Proteomes" id="UP001141253"/>
    </source>
</evidence>
<keyword evidence="5" id="KW-1185">Reference proteome</keyword>
<proteinExistence type="predicted"/>
<dbReference type="PANTHER" id="PTHR33138">
    <property type="entry name" value="OS01G0690200 PROTEIN"/>
    <property type="match status" value="1"/>
</dbReference>
<gene>
    <name evidence="4" type="ORF">OIU77_001529</name>
</gene>
<dbReference type="InterPro" id="IPR025287">
    <property type="entry name" value="WAK_GUB"/>
</dbReference>
<name>A0ABQ9B3U5_9ROSI</name>
<keyword evidence="2" id="KW-0732">Signal</keyword>
<evidence type="ECO:0000313" key="4">
    <source>
        <dbReference type="EMBL" id="KAJ6371037.1"/>
    </source>
</evidence>
<comment type="caution">
    <text evidence="4">The sequence shown here is derived from an EMBL/GenBank/DDBJ whole genome shotgun (WGS) entry which is preliminary data.</text>
</comment>
<organism evidence="4 5">
    <name type="scientific">Salix suchowensis</name>
    <dbReference type="NCBI Taxonomy" id="1278906"/>
    <lineage>
        <taxon>Eukaryota</taxon>
        <taxon>Viridiplantae</taxon>
        <taxon>Streptophyta</taxon>
        <taxon>Embryophyta</taxon>
        <taxon>Tracheophyta</taxon>
        <taxon>Spermatophyta</taxon>
        <taxon>Magnoliopsida</taxon>
        <taxon>eudicotyledons</taxon>
        <taxon>Gunneridae</taxon>
        <taxon>Pentapetalae</taxon>
        <taxon>rosids</taxon>
        <taxon>fabids</taxon>
        <taxon>Malpighiales</taxon>
        <taxon>Salicaceae</taxon>
        <taxon>Saliceae</taxon>
        <taxon>Salix</taxon>
    </lineage>
</organism>
<dbReference type="EMBL" id="JAPFFI010000013">
    <property type="protein sequence ID" value="KAJ6371037.1"/>
    <property type="molecule type" value="Genomic_DNA"/>
</dbReference>